<dbReference type="EMBL" id="WTPW01000776">
    <property type="protein sequence ID" value="KAF0480811.1"/>
    <property type="molecule type" value="Genomic_DNA"/>
</dbReference>
<comment type="caution">
    <text evidence="1">The sequence shown here is derived from an EMBL/GenBank/DDBJ whole genome shotgun (WGS) entry which is preliminary data.</text>
</comment>
<evidence type="ECO:0000313" key="1">
    <source>
        <dbReference type="EMBL" id="KAF0480811.1"/>
    </source>
</evidence>
<dbReference type="AlphaFoldDB" id="A0A8H4AD00"/>
<dbReference type="Proteomes" id="UP000439903">
    <property type="component" value="Unassembled WGS sequence"/>
</dbReference>
<dbReference type="OrthoDB" id="2362090at2759"/>
<gene>
    <name evidence="1" type="ORF">F8M41_023659</name>
</gene>
<protein>
    <submittedName>
        <fullName evidence="1">Uncharacterized protein</fullName>
    </submittedName>
</protein>
<accession>A0A8H4AD00</accession>
<sequence length="165" mass="19456">MPIEQFDSLLILKLIINIEMRQHRFRTYKFEKNYKQAFNSFYALITAQRGASKIPNDIKVFGVATYYVALCYIHGYGEEQDIEKAIGVAIYLHDLKKYEDAWNIYSELAKADKIKLDALKQMANYYNKGYVKKDERLVFEIALELYSEIYSKFCTREVFEGLLPQ</sequence>
<reference evidence="1 2" key="1">
    <citation type="journal article" date="2019" name="Environ. Microbiol.">
        <title>At the nexus of three kingdoms: the genome of the mycorrhizal fungus Gigaspora margarita provides insights into plant, endobacterial and fungal interactions.</title>
        <authorList>
            <person name="Venice F."/>
            <person name="Ghignone S."/>
            <person name="Salvioli di Fossalunga A."/>
            <person name="Amselem J."/>
            <person name="Novero M."/>
            <person name="Xianan X."/>
            <person name="Sedzielewska Toro K."/>
            <person name="Morin E."/>
            <person name="Lipzen A."/>
            <person name="Grigoriev I.V."/>
            <person name="Henrissat B."/>
            <person name="Martin F.M."/>
            <person name="Bonfante P."/>
        </authorList>
    </citation>
    <scope>NUCLEOTIDE SEQUENCE [LARGE SCALE GENOMIC DNA]</scope>
    <source>
        <strain evidence="1 2">BEG34</strain>
    </source>
</reference>
<keyword evidence="2" id="KW-1185">Reference proteome</keyword>
<organism evidence="1 2">
    <name type="scientific">Gigaspora margarita</name>
    <dbReference type="NCBI Taxonomy" id="4874"/>
    <lineage>
        <taxon>Eukaryota</taxon>
        <taxon>Fungi</taxon>
        <taxon>Fungi incertae sedis</taxon>
        <taxon>Mucoromycota</taxon>
        <taxon>Glomeromycotina</taxon>
        <taxon>Glomeromycetes</taxon>
        <taxon>Diversisporales</taxon>
        <taxon>Gigasporaceae</taxon>
        <taxon>Gigaspora</taxon>
    </lineage>
</organism>
<proteinExistence type="predicted"/>
<evidence type="ECO:0000313" key="2">
    <source>
        <dbReference type="Proteomes" id="UP000439903"/>
    </source>
</evidence>
<name>A0A8H4AD00_GIGMA</name>